<organism evidence="1 2">
    <name type="scientific">Puccinia graminis f. sp. tritici</name>
    <dbReference type="NCBI Taxonomy" id="56615"/>
    <lineage>
        <taxon>Eukaryota</taxon>
        <taxon>Fungi</taxon>
        <taxon>Dikarya</taxon>
        <taxon>Basidiomycota</taxon>
        <taxon>Pucciniomycotina</taxon>
        <taxon>Pucciniomycetes</taxon>
        <taxon>Pucciniales</taxon>
        <taxon>Pucciniaceae</taxon>
        <taxon>Puccinia</taxon>
    </lineage>
</organism>
<gene>
    <name evidence="1" type="primary">SGS1_123</name>
    <name evidence="1" type="ORF">PGTUg99_027199</name>
</gene>
<accession>A0A5B0MY59</accession>
<comment type="caution">
    <text evidence="1">The sequence shown here is derived from an EMBL/GenBank/DDBJ whole genome shotgun (WGS) entry which is preliminary data.</text>
</comment>
<dbReference type="Proteomes" id="UP000325313">
    <property type="component" value="Unassembled WGS sequence"/>
</dbReference>
<dbReference type="AlphaFoldDB" id="A0A5B0MY59"/>
<proteinExistence type="predicted"/>
<protein>
    <submittedName>
        <fullName evidence="1">ATP-dependent DNA helicase sgs1</fullName>
    </submittedName>
</protein>
<keyword evidence="1" id="KW-0347">Helicase</keyword>
<evidence type="ECO:0000313" key="1">
    <source>
        <dbReference type="EMBL" id="KAA1081901.1"/>
    </source>
</evidence>
<name>A0A5B0MY59_PUCGR</name>
<evidence type="ECO:0000313" key="2">
    <source>
        <dbReference type="Proteomes" id="UP000325313"/>
    </source>
</evidence>
<dbReference type="GO" id="GO:0004386">
    <property type="term" value="F:helicase activity"/>
    <property type="evidence" value="ECO:0007669"/>
    <property type="project" value="UniProtKB-KW"/>
</dbReference>
<reference evidence="1 2" key="1">
    <citation type="submission" date="2019-05" db="EMBL/GenBank/DDBJ databases">
        <title>Emergence of the Ug99 lineage of the wheat stem rust pathogen through somatic hybridization.</title>
        <authorList>
            <person name="Li F."/>
            <person name="Upadhyaya N.M."/>
            <person name="Sperschneider J."/>
            <person name="Matny O."/>
            <person name="Nguyen-Phuc H."/>
            <person name="Mago R."/>
            <person name="Raley C."/>
            <person name="Miller M.E."/>
            <person name="Silverstein K.A.T."/>
            <person name="Henningsen E."/>
            <person name="Hirsch C.D."/>
            <person name="Visser B."/>
            <person name="Pretorius Z.A."/>
            <person name="Steffenson B.J."/>
            <person name="Schwessinger B."/>
            <person name="Dodds P.N."/>
            <person name="Figueroa M."/>
        </authorList>
    </citation>
    <scope>NUCLEOTIDE SEQUENCE [LARGE SCALE GENOMIC DNA]</scope>
    <source>
        <strain evidence="1 2">Ug99</strain>
    </source>
</reference>
<sequence length="79" mass="8932">MAQIMKANLALYVLQERIRRGHQLYSSVAAMWIPGYPPVLGGKTAIRSRIRIRWRVSAGTGGYPPADSGYPRRIIRDHL</sequence>
<keyword evidence="1" id="KW-0378">Hydrolase</keyword>
<keyword evidence="1" id="KW-0547">Nucleotide-binding</keyword>
<dbReference type="EMBL" id="VDEP01000440">
    <property type="protein sequence ID" value="KAA1081901.1"/>
    <property type="molecule type" value="Genomic_DNA"/>
</dbReference>
<keyword evidence="1" id="KW-0067">ATP-binding</keyword>